<keyword evidence="7" id="KW-0862">Zinc</keyword>
<dbReference type="Proteomes" id="UP001604336">
    <property type="component" value="Unassembled WGS sequence"/>
</dbReference>
<keyword evidence="8" id="KW-1133">Transmembrane helix</keyword>
<evidence type="ECO:0000259" key="10">
    <source>
        <dbReference type="PROSITE" id="PS50868"/>
    </source>
</evidence>
<evidence type="ECO:0000256" key="5">
    <source>
        <dbReference type="ARBA" id="ARBA00022691"/>
    </source>
</evidence>
<dbReference type="SUPFAM" id="SSF82199">
    <property type="entry name" value="SET domain"/>
    <property type="match status" value="1"/>
</dbReference>
<organism evidence="11 12">
    <name type="scientific">Abeliophyllum distichum</name>
    <dbReference type="NCBI Taxonomy" id="126358"/>
    <lineage>
        <taxon>Eukaryota</taxon>
        <taxon>Viridiplantae</taxon>
        <taxon>Streptophyta</taxon>
        <taxon>Embryophyta</taxon>
        <taxon>Tracheophyta</taxon>
        <taxon>Spermatophyta</taxon>
        <taxon>Magnoliopsida</taxon>
        <taxon>eudicotyledons</taxon>
        <taxon>Gunneridae</taxon>
        <taxon>Pentapetalae</taxon>
        <taxon>asterids</taxon>
        <taxon>lamiids</taxon>
        <taxon>Lamiales</taxon>
        <taxon>Oleaceae</taxon>
        <taxon>Forsythieae</taxon>
        <taxon>Abeliophyllum</taxon>
    </lineage>
</organism>
<evidence type="ECO:0000313" key="11">
    <source>
        <dbReference type="EMBL" id="KAL2533387.1"/>
    </source>
</evidence>
<feature type="transmembrane region" description="Helical" evidence="8">
    <location>
        <begin position="376"/>
        <end position="397"/>
    </location>
</feature>
<keyword evidence="5" id="KW-0949">S-adenosyl-L-methionine</keyword>
<dbReference type="PROSITE" id="PS50280">
    <property type="entry name" value="SET"/>
    <property type="match status" value="1"/>
</dbReference>
<evidence type="ECO:0000256" key="1">
    <source>
        <dbReference type="ARBA" id="ARBA00004286"/>
    </source>
</evidence>
<dbReference type="InterPro" id="IPR046341">
    <property type="entry name" value="SET_dom_sf"/>
</dbReference>
<protein>
    <submittedName>
        <fullName evidence="11">Histone-lysine N-methyltransferase SUVR3</fullName>
    </submittedName>
</protein>
<evidence type="ECO:0000259" key="9">
    <source>
        <dbReference type="PROSITE" id="PS50280"/>
    </source>
</evidence>
<feature type="domain" description="SET" evidence="9">
    <location>
        <begin position="181"/>
        <end position="313"/>
    </location>
</feature>
<keyword evidence="6" id="KW-0479">Metal-binding</keyword>
<keyword evidence="4" id="KW-0808">Transferase</keyword>
<dbReference type="GO" id="GO:0005694">
    <property type="term" value="C:chromosome"/>
    <property type="evidence" value="ECO:0007669"/>
    <property type="project" value="UniProtKB-SubCell"/>
</dbReference>
<dbReference type="PANTHER" id="PTHR46223">
    <property type="entry name" value="HISTONE-LYSINE N-METHYLTRANSFERASE SUV39H"/>
    <property type="match status" value="1"/>
</dbReference>
<dbReference type="PROSITE" id="PS50868">
    <property type="entry name" value="POST_SET"/>
    <property type="match status" value="1"/>
</dbReference>
<keyword evidence="8" id="KW-0812">Transmembrane</keyword>
<evidence type="ECO:0000256" key="8">
    <source>
        <dbReference type="SAM" id="Phobius"/>
    </source>
</evidence>
<dbReference type="InterPro" id="IPR050973">
    <property type="entry name" value="H3K9_Histone-Lys_N-MTase"/>
</dbReference>
<name>A0ABD1V7T9_9LAMI</name>
<accession>A0ABD1V7T9</accession>
<comment type="subcellular location">
    <subcellularLocation>
        <location evidence="1">Chromosome</location>
    </subcellularLocation>
</comment>
<feature type="domain" description="Post-SET" evidence="10">
    <location>
        <begin position="320"/>
        <end position="336"/>
    </location>
</feature>
<sequence>MEEKRCRRNNDYHHSRGTEVALLRCSALVLPYLSLAELAAISSTCKTLNQISKIITSRRTSDASRGFENIPIPFINPVLGDFEPYPYFLYTRVQTLELNTDFHQSWGSNTDNGPDFKTRRHDPFLFRVEGAHGCECVRCDSGDSLCPCLDSGELLLTRECGPSCRCETGCGNRVTQGGVSVKLKIVKDERKGWGLYAAELIPKGKFVCEYAGELLATKEARRRQQMYDELASSGHISPALLVVKEHLPSGNACMRINIDATRVGNVARFINHSCDGGNISTVIVRSSGALLPRICLFASRDIQENEELTFSYGGVRLRPNGQQCFCGSSSCAGVMPSELNHKATETGTTNFVLLDLLRFPEMDDTIQLTPKRIMHFWIRFEAIFEFQISFFVLLSLLTMN</sequence>
<proteinExistence type="predicted"/>
<dbReference type="EMBL" id="JBFOLK010000002">
    <property type="protein sequence ID" value="KAL2533387.1"/>
    <property type="molecule type" value="Genomic_DNA"/>
</dbReference>
<dbReference type="InterPro" id="IPR003616">
    <property type="entry name" value="Post-SET_dom"/>
</dbReference>
<evidence type="ECO:0000256" key="3">
    <source>
        <dbReference type="ARBA" id="ARBA00022603"/>
    </source>
</evidence>
<dbReference type="GO" id="GO:0008168">
    <property type="term" value="F:methyltransferase activity"/>
    <property type="evidence" value="ECO:0007669"/>
    <property type="project" value="UniProtKB-KW"/>
</dbReference>
<dbReference type="GO" id="GO:0032259">
    <property type="term" value="P:methylation"/>
    <property type="evidence" value="ECO:0007669"/>
    <property type="project" value="UniProtKB-KW"/>
</dbReference>
<keyword evidence="2" id="KW-0158">Chromosome</keyword>
<dbReference type="InterPro" id="IPR001214">
    <property type="entry name" value="SET_dom"/>
</dbReference>
<reference evidence="12" key="1">
    <citation type="submission" date="2024-07" db="EMBL/GenBank/DDBJ databases">
        <title>Two chromosome-level genome assemblies of Korean endemic species Abeliophyllum distichum and Forsythia ovata (Oleaceae).</title>
        <authorList>
            <person name="Jang H."/>
        </authorList>
    </citation>
    <scope>NUCLEOTIDE SEQUENCE [LARGE SCALE GENOMIC DNA]</scope>
</reference>
<comment type="caution">
    <text evidence="11">The sequence shown here is derived from an EMBL/GenBank/DDBJ whole genome shotgun (WGS) entry which is preliminary data.</text>
</comment>
<dbReference type="Pfam" id="PF00856">
    <property type="entry name" value="SET"/>
    <property type="match status" value="1"/>
</dbReference>
<dbReference type="PANTHER" id="PTHR46223:SF3">
    <property type="entry name" value="HISTONE-LYSINE N-METHYLTRANSFERASE SET-23"/>
    <property type="match status" value="1"/>
</dbReference>
<evidence type="ECO:0000256" key="2">
    <source>
        <dbReference type="ARBA" id="ARBA00022454"/>
    </source>
</evidence>
<evidence type="ECO:0000256" key="6">
    <source>
        <dbReference type="ARBA" id="ARBA00022723"/>
    </source>
</evidence>
<keyword evidence="3" id="KW-0489">Methyltransferase</keyword>
<keyword evidence="8" id="KW-0472">Membrane</keyword>
<dbReference type="GO" id="GO:0046872">
    <property type="term" value="F:metal ion binding"/>
    <property type="evidence" value="ECO:0007669"/>
    <property type="project" value="UniProtKB-KW"/>
</dbReference>
<gene>
    <name evidence="11" type="ORF">Adt_06738</name>
</gene>
<dbReference type="SMART" id="SM00317">
    <property type="entry name" value="SET"/>
    <property type="match status" value="1"/>
</dbReference>
<evidence type="ECO:0000313" key="12">
    <source>
        <dbReference type="Proteomes" id="UP001604336"/>
    </source>
</evidence>
<dbReference type="Gene3D" id="2.170.270.10">
    <property type="entry name" value="SET domain"/>
    <property type="match status" value="1"/>
</dbReference>
<keyword evidence="12" id="KW-1185">Reference proteome</keyword>
<evidence type="ECO:0000256" key="4">
    <source>
        <dbReference type="ARBA" id="ARBA00022679"/>
    </source>
</evidence>
<evidence type="ECO:0000256" key="7">
    <source>
        <dbReference type="ARBA" id="ARBA00022833"/>
    </source>
</evidence>
<dbReference type="AlphaFoldDB" id="A0ABD1V7T9"/>